<accession>D8QF19</accession>
<feature type="region of interest" description="Disordered" evidence="1">
    <location>
        <begin position="61"/>
        <end position="83"/>
    </location>
</feature>
<dbReference type="VEuPathDB" id="FungiDB:SCHCODRAFT_02602246"/>
<dbReference type="EMBL" id="GL377311">
    <property type="protein sequence ID" value="EFI93052.1"/>
    <property type="molecule type" value="Genomic_DNA"/>
</dbReference>
<dbReference type="eggNOG" id="ENOG502T246">
    <property type="taxonomic scope" value="Eukaryota"/>
</dbReference>
<gene>
    <name evidence="2" type="ORF">SCHCODRAFT_237291</name>
</gene>
<dbReference type="OrthoDB" id="194358at2759"/>
<dbReference type="HOGENOM" id="CLU_445605_0_0_1"/>
<evidence type="ECO:0000256" key="1">
    <source>
        <dbReference type="SAM" id="MobiDB-lite"/>
    </source>
</evidence>
<dbReference type="OMA" id="MAKAPCT"/>
<feature type="compositionally biased region" description="Basic and acidic residues" evidence="1">
    <location>
        <begin position="74"/>
        <end position="83"/>
    </location>
</feature>
<organism evidence="3">
    <name type="scientific">Schizophyllum commune (strain H4-8 / FGSC 9210)</name>
    <name type="common">Split gill fungus</name>
    <dbReference type="NCBI Taxonomy" id="578458"/>
    <lineage>
        <taxon>Eukaryota</taxon>
        <taxon>Fungi</taxon>
        <taxon>Dikarya</taxon>
        <taxon>Basidiomycota</taxon>
        <taxon>Agaricomycotina</taxon>
        <taxon>Agaricomycetes</taxon>
        <taxon>Agaricomycetidae</taxon>
        <taxon>Agaricales</taxon>
        <taxon>Schizophyllaceae</taxon>
        <taxon>Schizophyllum</taxon>
    </lineage>
</organism>
<dbReference type="RefSeq" id="XP_003027955.1">
    <property type="nucleotide sequence ID" value="XM_003027909.1"/>
</dbReference>
<evidence type="ECO:0000313" key="3">
    <source>
        <dbReference type="Proteomes" id="UP000007431"/>
    </source>
</evidence>
<dbReference type="GeneID" id="9592008"/>
<proteinExistence type="predicted"/>
<protein>
    <submittedName>
        <fullName evidence="2">Uncharacterized protein</fullName>
    </submittedName>
</protein>
<evidence type="ECO:0000313" key="2">
    <source>
        <dbReference type="EMBL" id="EFI93052.1"/>
    </source>
</evidence>
<reference evidence="2 3" key="1">
    <citation type="journal article" date="2010" name="Nat. Biotechnol.">
        <title>Genome sequence of the model mushroom Schizophyllum commune.</title>
        <authorList>
            <person name="Ohm R.A."/>
            <person name="de Jong J.F."/>
            <person name="Lugones L.G."/>
            <person name="Aerts A."/>
            <person name="Kothe E."/>
            <person name="Stajich J.E."/>
            <person name="de Vries R.P."/>
            <person name="Record E."/>
            <person name="Levasseur A."/>
            <person name="Baker S.E."/>
            <person name="Bartholomew K.A."/>
            <person name="Coutinho P.M."/>
            <person name="Erdmann S."/>
            <person name="Fowler T.J."/>
            <person name="Gathman A.C."/>
            <person name="Lombard V."/>
            <person name="Henrissat B."/>
            <person name="Knabe N."/>
            <person name="Kuees U."/>
            <person name="Lilly W.W."/>
            <person name="Lindquist E."/>
            <person name="Lucas S."/>
            <person name="Magnuson J.K."/>
            <person name="Piumi F."/>
            <person name="Raudaskoski M."/>
            <person name="Salamov A."/>
            <person name="Schmutz J."/>
            <person name="Schwarze F.W.M.R."/>
            <person name="vanKuyk P.A."/>
            <person name="Horton J.S."/>
            <person name="Grigoriev I.V."/>
            <person name="Woesten H.A.B."/>
        </authorList>
    </citation>
    <scope>NUCLEOTIDE SEQUENCE [LARGE SCALE GENOMIC DNA]</scope>
    <source>
        <strain evidence="3">H4-8 / FGSC 9210</strain>
    </source>
</reference>
<sequence length="613" mass="68104">MDHFTILPTALATESHPIVIDEEPLAVFELDHPELGAGVPVNEEHHGSCHTQNQYVWERRSKRECGSQGSQKGQENDLRAMRERKTRGNSITDVLSMQIYQLREHWQDGHKDECATFIHPPFAKTFDPTDRADAPWPLHPIFASTNENGLGIWMTTAGDLTSMLQQASIPPDVRAADVPPEGSPSFRRWAGLEGPNRRNFGEEMNKYVGPTVATLRVLVQNRRTDGRVIAVVGGETVLSVSSIMKDNLLPEEQSRVRFQPLEGRMDLMLVPPWIDYDKRLRVAIAEINGAILPKGKFGSDGEYQAPSLPMTHSWQWASGDPSGLISLVPRSPSSRPYAWLLVNLWEFSNPETLVVGYGLPLPSARRGLTSPRLAGHSSWSHPPSLTDAATHRVIPSPTGLELMLAVVVWLSGDHGCLDVSLVSATVSTRPLPAGPLTAPVRPTGSPWDRVVSWERAQIVLAPGDFAVYLVQYRIGDGHLYNSYPEIMTRATGVCVPCYLTRAKGTDSGWCASAAGELRIARNLLMLPNDLFTPIATMDFAYVEEYYKPFFDEGPDVFAVKRFGKRAEQMNSLMSTLGPLQMQAMMSVLPPDQREEVKRRSKAMGFDMDRMMRG</sequence>
<dbReference type="AlphaFoldDB" id="D8QF19"/>
<dbReference type="Proteomes" id="UP000007431">
    <property type="component" value="Unassembled WGS sequence"/>
</dbReference>
<dbReference type="InParanoid" id="D8QF19"/>
<keyword evidence="3" id="KW-1185">Reference proteome</keyword>
<name>D8QF19_SCHCM</name>
<dbReference type="KEGG" id="scm:SCHCO_02602246"/>